<evidence type="ECO:0000313" key="3">
    <source>
        <dbReference type="Proteomes" id="UP001162164"/>
    </source>
</evidence>
<evidence type="ECO:0000313" key="2">
    <source>
        <dbReference type="EMBL" id="KAJ8981412.1"/>
    </source>
</evidence>
<keyword evidence="1" id="KW-1133">Transmembrane helix</keyword>
<reference evidence="2" key="1">
    <citation type="journal article" date="2023" name="Insect Mol. Biol.">
        <title>Genome sequencing provides insights into the evolution of gene families encoding plant cell wall-degrading enzymes in longhorned beetles.</title>
        <authorList>
            <person name="Shin N.R."/>
            <person name="Okamura Y."/>
            <person name="Kirsch R."/>
            <person name="Pauchet Y."/>
        </authorList>
    </citation>
    <scope>NUCLEOTIDE SEQUENCE</scope>
    <source>
        <strain evidence="2">MMC_N1</strain>
    </source>
</reference>
<feature type="transmembrane region" description="Helical" evidence="1">
    <location>
        <begin position="17"/>
        <end position="38"/>
    </location>
</feature>
<feature type="transmembrane region" description="Helical" evidence="1">
    <location>
        <begin position="67"/>
        <end position="87"/>
    </location>
</feature>
<name>A0ABQ9JVI9_9CUCU</name>
<keyword evidence="1" id="KW-0472">Membrane</keyword>
<dbReference type="Proteomes" id="UP001162164">
    <property type="component" value="Unassembled WGS sequence"/>
</dbReference>
<keyword evidence="1" id="KW-0812">Transmembrane</keyword>
<proteinExistence type="predicted"/>
<keyword evidence="3" id="KW-1185">Reference proteome</keyword>
<protein>
    <submittedName>
        <fullName evidence="2">Uncharacterized protein</fullName>
    </submittedName>
</protein>
<accession>A0ABQ9JVI9</accession>
<comment type="caution">
    <text evidence="2">The sequence shown here is derived from an EMBL/GenBank/DDBJ whole genome shotgun (WGS) entry which is preliminary data.</text>
</comment>
<evidence type="ECO:0000256" key="1">
    <source>
        <dbReference type="SAM" id="Phobius"/>
    </source>
</evidence>
<sequence length="257" mass="29096">MLQVVSGEQRRNLELTLILYLISKSTISASFLIIYPFCWRTISYPVKRFGNRYFCLYCWSGTSNYTLYNLFGNIILYRLISVFNLLLQGSDDLVLPLVIMGFISVIGGIVSLRLPETLHHRLPQTVEEGEEFGKDFTTADCFQCIPLRRAEMGLTILFLLCRELESALAVRNLPKRTLSGMSLTGLTGKHGMGQGWPTFSTLFQRNVKSGVSTPTYEDLSLVPIEMEKTETSAVKKSIHLPPDSNKPDGIMQVTYWF</sequence>
<organism evidence="2 3">
    <name type="scientific">Molorchus minor</name>
    <dbReference type="NCBI Taxonomy" id="1323400"/>
    <lineage>
        <taxon>Eukaryota</taxon>
        <taxon>Metazoa</taxon>
        <taxon>Ecdysozoa</taxon>
        <taxon>Arthropoda</taxon>
        <taxon>Hexapoda</taxon>
        <taxon>Insecta</taxon>
        <taxon>Pterygota</taxon>
        <taxon>Neoptera</taxon>
        <taxon>Endopterygota</taxon>
        <taxon>Coleoptera</taxon>
        <taxon>Polyphaga</taxon>
        <taxon>Cucujiformia</taxon>
        <taxon>Chrysomeloidea</taxon>
        <taxon>Cerambycidae</taxon>
        <taxon>Lamiinae</taxon>
        <taxon>Monochamini</taxon>
        <taxon>Molorchus</taxon>
    </lineage>
</organism>
<feature type="transmembrane region" description="Helical" evidence="1">
    <location>
        <begin position="93"/>
        <end position="112"/>
    </location>
</feature>
<gene>
    <name evidence="2" type="ORF">NQ317_010351</name>
</gene>
<dbReference type="EMBL" id="JAPWTJ010000184">
    <property type="protein sequence ID" value="KAJ8981412.1"/>
    <property type="molecule type" value="Genomic_DNA"/>
</dbReference>